<feature type="region of interest" description="Disordered" evidence="2">
    <location>
        <begin position="237"/>
        <end position="267"/>
    </location>
</feature>
<feature type="region of interest" description="Disordered" evidence="2">
    <location>
        <begin position="1"/>
        <end position="26"/>
    </location>
</feature>
<dbReference type="EMBL" id="LR798279">
    <property type="protein sequence ID" value="CAB5219912.1"/>
    <property type="molecule type" value="Genomic_DNA"/>
</dbReference>
<gene>
    <name evidence="3" type="ORF">UFOVP231_13</name>
</gene>
<protein>
    <submittedName>
        <fullName evidence="3">Uncharacterized protein</fullName>
    </submittedName>
</protein>
<accession>A0A6J7WT97</accession>
<sequence length="301" mass="33804">MSDTEEKIEFKLEDDAPKVEASKEGDPVVEIVDEPVEPGQEKAGKDVDKALKKLNKKLEKERARRAEAENIAKQAAEHARMATNEASDSNLHLVSGAIESVRRDQEILKSHLRDSMAVGDYDKAAAIQEQMSANIENLRRLERGFEEMKQQPRLQPPPVQNEITVDTLINQVTPKSAEWLRENKKHLPDARSIRVMARAHEDAVDYGIVPESAAYFKFVENRLGIEKNRRSIPEVEEVMSGASSAKQKRSGPPSAPVSRQPIDSPNRQGVIHLTAAEVEAAKISGISPQEYYRNKMREQNR</sequence>
<organism evidence="3">
    <name type="scientific">uncultured Caudovirales phage</name>
    <dbReference type="NCBI Taxonomy" id="2100421"/>
    <lineage>
        <taxon>Viruses</taxon>
        <taxon>Duplodnaviria</taxon>
        <taxon>Heunggongvirae</taxon>
        <taxon>Uroviricota</taxon>
        <taxon>Caudoviricetes</taxon>
        <taxon>Peduoviridae</taxon>
        <taxon>Maltschvirus</taxon>
        <taxon>Maltschvirus maltsch</taxon>
    </lineage>
</organism>
<evidence type="ECO:0000256" key="1">
    <source>
        <dbReference type="SAM" id="Coils"/>
    </source>
</evidence>
<reference evidence="3" key="1">
    <citation type="submission" date="2020-05" db="EMBL/GenBank/DDBJ databases">
        <authorList>
            <person name="Chiriac C."/>
            <person name="Salcher M."/>
            <person name="Ghai R."/>
            <person name="Kavagutti S V."/>
        </authorList>
    </citation>
    <scope>NUCLEOTIDE SEQUENCE</scope>
</reference>
<keyword evidence="1" id="KW-0175">Coiled coil</keyword>
<evidence type="ECO:0000256" key="2">
    <source>
        <dbReference type="SAM" id="MobiDB-lite"/>
    </source>
</evidence>
<feature type="coiled-coil region" evidence="1">
    <location>
        <begin position="44"/>
        <end position="85"/>
    </location>
</feature>
<name>A0A6J7WT97_9CAUD</name>
<proteinExistence type="predicted"/>
<evidence type="ECO:0000313" key="3">
    <source>
        <dbReference type="EMBL" id="CAB5219912.1"/>
    </source>
</evidence>